<evidence type="ECO:0000256" key="1">
    <source>
        <dbReference type="SAM" id="MobiDB-lite"/>
    </source>
</evidence>
<evidence type="ECO:0000313" key="3">
    <source>
        <dbReference type="Proteomes" id="UP000683925"/>
    </source>
</evidence>
<dbReference type="OMA" id="IVECFYS"/>
<dbReference type="OrthoDB" id="300689at2759"/>
<evidence type="ECO:0000313" key="2">
    <source>
        <dbReference type="EMBL" id="CAD8172848.1"/>
    </source>
</evidence>
<organism evidence="2 3">
    <name type="scientific">Paramecium octaurelia</name>
    <dbReference type="NCBI Taxonomy" id="43137"/>
    <lineage>
        <taxon>Eukaryota</taxon>
        <taxon>Sar</taxon>
        <taxon>Alveolata</taxon>
        <taxon>Ciliophora</taxon>
        <taxon>Intramacronucleata</taxon>
        <taxon>Oligohymenophorea</taxon>
        <taxon>Peniculida</taxon>
        <taxon>Parameciidae</taxon>
        <taxon>Paramecium</taxon>
    </lineage>
</organism>
<dbReference type="Proteomes" id="UP000683925">
    <property type="component" value="Unassembled WGS sequence"/>
</dbReference>
<dbReference type="EMBL" id="CAJJDP010000060">
    <property type="protein sequence ID" value="CAD8172848.1"/>
    <property type="molecule type" value="Genomic_DNA"/>
</dbReference>
<protein>
    <submittedName>
        <fullName evidence="2">Uncharacterized protein</fullName>
    </submittedName>
</protein>
<gene>
    <name evidence="2" type="ORF">POCTA_138.1.T0610013</name>
</gene>
<dbReference type="AlphaFoldDB" id="A0A8S1V5G8"/>
<accession>A0A8S1V5G8</accession>
<feature type="region of interest" description="Disordered" evidence="1">
    <location>
        <begin position="1"/>
        <end position="54"/>
    </location>
</feature>
<keyword evidence="3" id="KW-1185">Reference proteome</keyword>
<feature type="compositionally biased region" description="Basic residues" evidence="1">
    <location>
        <begin position="28"/>
        <end position="37"/>
    </location>
</feature>
<feature type="compositionally biased region" description="Polar residues" evidence="1">
    <location>
        <begin position="1"/>
        <end position="13"/>
    </location>
</feature>
<reference evidence="2" key="1">
    <citation type="submission" date="2021-01" db="EMBL/GenBank/DDBJ databases">
        <authorList>
            <consortium name="Genoscope - CEA"/>
            <person name="William W."/>
        </authorList>
    </citation>
    <scope>NUCLEOTIDE SEQUENCE</scope>
</reference>
<proteinExistence type="predicted"/>
<comment type="caution">
    <text evidence="2">The sequence shown here is derived from an EMBL/GenBank/DDBJ whole genome shotgun (WGS) entry which is preliminary data.</text>
</comment>
<sequence length="311" mass="36148">MSSNSDSQVQFNSEDSEIKPESLSSISKKSKKIKNKVQKQTNWNPGRPGKPSISQLPIDQFQVIKSSMKNIWFCTDISMRCLIYLCKKGNMILKVKTGKPAETVKKDFLDLFGKTHLKPYKKFKKEFKKKLKEKNAAILKHLGYSEQTTYLFLSNNDGDQIDLKLECVTNETKQGLLSLIRYLSPQFTYTYKVIVECFYSLLAMSQEEDNQFTINNIVEAIVEKLKSDKKNHKMIFDMQLIQELLLGDYVLMNEIENEPEQAVLHLRSNEGVNLPNFAANSYKDQVESIEQYSNWINTFIREFVEILKQYQ</sequence>
<name>A0A8S1V5G8_PAROT</name>